<dbReference type="AlphaFoldDB" id="A0A256GAN5"/>
<organism evidence="1 2">
    <name type="scientific">Brucella pseudogrignonensis</name>
    <dbReference type="NCBI Taxonomy" id="419475"/>
    <lineage>
        <taxon>Bacteria</taxon>
        <taxon>Pseudomonadati</taxon>
        <taxon>Pseudomonadota</taxon>
        <taxon>Alphaproteobacteria</taxon>
        <taxon>Hyphomicrobiales</taxon>
        <taxon>Brucellaceae</taxon>
        <taxon>Brucella/Ochrobactrum group</taxon>
        <taxon>Brucella</taxon>
    </lineage>
</organism>
<sequence length="98" mass="11327">MSQFADGGFLGTKPYAASGKYINRMSDYCGNSSFNPKQRVGNDACPFNALYWDFLDRNQDRLKSNRRLAQPYATWSRMSDEIRDETRRQAANFLADLR</sequence>
<dbReference type="Gene3D" id="1.10.579.10">
    <property type="entry name" value="DNA Cyclobutane Dipyrimidine Photolyase, subunit A, domain 3"/>
    <property type="match status" value="1"/>
</dbReference>
<keyword evidence="2" id="KW-1185">Reference proteome</keyword>
<dbReference type="EMBL" id="NNRM01000035">
    <property type="protein sequence ID" value="OYR24143.1"/>
    <property type="molecule type" value="Genomic_DNA"/>
</dbReference>
<reference evidence="1 2" key="1">
    <citation type="submission" date="2017-07" db="EMBL/GenBank/DDBJ databases">
        <title>Phylogenetic study on the rhizospheric bacterium Ochrobactrum sp. A44.</title>
        <authorList>
            <person name="Krzyzanowska D.M."/>
            <person name="Ossowicki A."/>
            <person name="Rajewska M."/>
            <person name="Maciag T."/>
            <person name="Kaczynski Z."/>
            <person name="Czerwicka M."/>
            <person name="Jafra S."/>
        </authorList>
    </citation>
    <scope>NUCLEOTIDE SEQUENCE [LARGE SCALE GENOMIC DNA]</scope>
    <source>
        <strain evidence="1 2">CCUG 30717</strain>
    </source>
</reference>
<protein>
    <recommendedName>
        <fullName evidence="3">Deoxyribodipyrimidine photolyase-related protein</fullName>
    </recommendedName>
</protein>
<evidence type="ECO:0000313" key="2">
    <source>
        <dbReference type="Proteomes" id="UP000216188"/>
    </source>
</evidence>
<evidence type="ECO:0008006" key="3">
    <source>
        <dbReference type="Google" id="ProtNLM"/>
    </source>
</evidence>
<dbReference type="Gene3D" id="1.10.10.1710">
    <property type="entry name" value="Deoxyribodipyrimidine photolyase-related"/>
    <property type="match status" value="1"/>
</dbReference>
<name>A0A256GAN5_9HYPH</name>
<dbReference type="RefSeq" id="WP_235819071.1">
    <property type="nucleotide sequence ID" value="NZ_JBHEEM010000024.1"/>
</dbReference>
<dbReference type="SUPFAM" id="SSF48173">
    <property type="entry name" value="Cryptochrome/photolyase FAD-binding domain"/>
    <property type="match status" value="1"/>
</dbReference>
<dbReference type="InterPro" id="IPR036134">
    <property type="entry name" value="Crypto/Photolyase_FAD-like_sf"/>
</dbReference>
<evidence type="ECO:0000313" key="1">
    <source>
        <dbReference type="EMBL" id="OYR24143.1"/>
    </source>
</evidence>
<dbReference type="PANTHER" id="PTHR38657">
    <property type="entry name" value="SLR1343 PROTEIN"/>
    <property type="match status" value="1"/>
</dbReference>
<dbReference type="InterPro" id="IPR052551">
    <property type="entry name" value="UV-DNA_repair_photolyase"/>
</dbReference>
<accession>A0A256GAN5</accession>
<dbReference type="PANTHER" id="PTHR38657:SF1">
    <property type="entry name" value="SLR1343 PROTEIN"/>
    <property type="match status" value="1"/>
</dbReference>
<comment type="caution">
    <text evidence="1">The sequence shown here is derived from an EMBL/GenBank/DDBJ whole genome shotgun (WGS) entry which is preliminary data.</text>
</comment>
<gene>
    <name evidence="1" type="ORF">CEV34_3087</name>
</gene>
<dbReference type="Proteomes" id="UP000216188">
    <property type="component" value="Unassembled WGS sequence"/>
</dbReference>
<proteinExistence type="predicted"/>